<dbReference type="EMBL" id="JAKEIP010000374">
    <property type="protein sequence ID" value="MCF1599893.1"/>
    <property type="molecule type" value="Genomic_DNA"/>
</dbReference>
<dbReference type="AlphaFoldDB" id="A0A9X1TY41"/>
<reference evidence="1" key="1">
    <citation type="submission" date="2022-01" db="EMBL/GenBank/DDBJ databases">
        <title>Draft Genome Sequences of Seven Type Strains of the Genus Streptomyces.</title>
        <authorList>
            <person name="Aziz S."/>
            <person name="Coretto E."/>
            <person name="Chronakova A."/>
            <person name="Sproer C."/>
            <person name="Huber K."/>
            <person name="Nouioui I."/>
            <person name="Gross H."/>
        </authorList>
    </citation>
    <scope>NUCLEOTIDE SEQUENCE</scope>
    <source>
        <strain evidence="1">DSM 103493</strain>
    </source>
</reference>
<sequence>MSTEQSRPARQARPAPGALLLCRAEPESVAPAARLLREDMLLASAGGEWSVLVPEGRPWLGGGEPVDRVLTGWATALAVGAPWPVLALWWDADRAGYTLASGFRRPVGYVWLANGTPAGEDEAMRTFAGRLGLDPVLDMQSLDALTRPDSTADARARMRGLIAVLTRAGVSLPAGLAPGEDAAGLRAAARDQPHIRLVEWSGWRHALRAELDAVEGRHLGPWLPWVGGPRSPALALAQVAVGVPLVGWGLRRRSGGWVVAGVVLLAHGALRLAYGVTHVPD</sequence>
<evidence type="ECO:0000313" key="1">
    <source>
        <dbReference type="EMBL" id="MCF1599893.1"/>
    </source>
</evidence>
<proteinExistence type="predicted"/>
<keyword evidence="2" id="KW-1185">Reference proteome</keyword>
<gene>
    <name evidence="1" type="ORF">L0P92_41060</name>
</gene>
<comment type="caution">
    <text evidence="1">The sequence shown here is derived from an EMBL/GenBank/DDBJ whole genome shotgun (WGS) entry which is preliminary data.</text>
</comment>
<dbReference type="Proteomes" id="UP001139384">
    <property type="component" value="Unassembled WGS sequence"/>
</dbReference>
<evidence type="ECO:0000313" key="2">
    <source>
        <dbReference type="Proteomes" id="UP001139384"/>
    </source>
</evidence>
<accession>A0A9X1TY41</accession>
<protein>
    <submittedName>
        <fullName evidence="1">Uncharacterized protein</fullName>
    </submittedName>
</protein>
<dbReference type="RefSeq" id="WP_234768239.1">
    <property type="nucleotide sequence ID" value="NZ_JAKEIP010000374.1"/>
</dbReference>
<name>A0A9X1TY41_STRM4</name>
<organism evidence="1 2">
    <name type="scientific">Streptomyces muensis</name>
    <dbReference type="NCBI Taxonomy" id="1077944"/>
    <lineage>
        <taxon>Bacteria</taxon>
        <taxon>Bacillati</taxon>
        <taxon>Actinomycetota</taxon>
        <taxon>Actinomycetes</taxon>
        <taxon>Kitasatosporales</taxon>
        <taxon>Streptomycetaceae</taxon>
        <taxon>Streptomyces</taxon>
    </lineage>
</organism>